<dbReference type="STRING" id="112090.W4GCS0"/>
<dbReference type="RefSeq" id="XP_009833357.1">
    <property type="nucleotide sequence ID" value="XM_009835055.1"/>
</dbReference>
<dbReference type="PROSITE" id="PS50011">
    <property type="entry name" value="PROTEIN_KINASE_DOM"/>
    <property type="match status" value="1"/>
</dbReference>
<sequence>MATLNDSRLFDAVAAGTLRQVVDLVAQPLTNVNDTKRINKVLYTPLMLAAELGYVDIVKTLLNRPDIQLNRPSASDVKKTPTPLILAATKGHLDVVLALLAHPDVDVNVSMERNITAIQNAAANGYLDIVAALWPGANLLSQRRSLDAALRGQKFEVVAHMVEAGVEYEPTFRGKLLLEYVAPYLTLDGLVLMLANDLPIIIVSDLDANTTNDQLGDPRVVPNPDHRYSWAAFLDPSMITVNDAIAKEAVASAIFDLVAKDMRIPREVVVRALVTTSTDQHGRPVLSVADPFIAAFLMGQLYFANRYEIADGPPVHVSATSVVVLAIDHGLCSQLYDEYKDEGMLYLDGFIACNSILCQLLATTSPLTRSRPRVSHGFGTGPPPPPSTAAAYGYGRCDTVLLPPNDDDMMTTWTKAFELWDSDPPDDAGGSGGGGLSSHTFRRYCDQTYGVQLHVALKFMKHEDSYRREISQRRHVHAKYILPLLPSFALDDDDVASPTTTSHHVTCSSVGKGQTLSLADYPHVVAMPAGDRTLHDILVKERPGRGDIQAMLLNVAQCLAHLHGCGIVHGDVKALNVLRVHHQLKLIDLDAATPVGEFFQRSTCTSGILPPEMFVHLDTTTAMRQHYEAYCRQAGDATGAAAMWRQHRPRSGYVVRLDPVADSQPSQPNNSVELPYALIPMSPSMDIWAFGCLVYLLVTGLHLVPTDIHLNIPAEYMAVAATWTDLALDVKLEANVDDIAARDLLRRLLRVDPAHRISMAAALDHPYFTAQTCDNVSLDDGGDKAFCTIEETKPPTVSHIPDKKHVHAACDYDDIALKCREPSPSLVVETSPLVTPTQATNAEQCRSHPTLSKQNTMLVDHDPHLTRPHPDESSPSFVLLPMSRVHAIPFVGNDAAIWTSFVSHFHSTCHAVAAAMAAGLPIDAPLKQLNHGHSLYLYLLDDVTGDLVPTATTSNSAASSSVYPIEIRPTDLEFLAMSLPLALAGLATFSRHHQQQQRLLLTVAGNHGALADGIVATTTSTSTSTTSTSLPEIQSVTFGAMWRAIRGDSAVTPLHVRQAVLHAVTRWFHARDPRHTFGGLTRTWTEHGDVVWTAKVEELVILATQETKSQHDDDRHHLTMQKLLRQVLASESGHNTDMCDKVAPPVPIVATFSGASCSPDQCVVM</sequence>
<dbReference type="GO" id="GO:0005524">
    <property type="term" value="F:ATP binding"/>
    <property type="evidence" value="ECO:0007669"/>
    <property type="project" value="InterPro"/>
</dbReference>
<dbReference type="GO" id="GO:0005634">
    <property type="term" value="C:nucleus"/>
    <property type="evidence" value="ECO:0007669"/>
    <property type="project" value="TreeGrafter"/>
</dbReference>
<keyword evidence="2" id="KW-0723">Serine/threonine-protein kinase</keyword>
<dbReference type="VEuPathDB" id="FungiDB:H257_08959"/>
<dbReference type="OrthoDB" id="193242at2759"/>
<dbReference type="EMBL" id="KI913134">
    <property type="protein sequence ID" value="ETV77051.1"/>
    <property type="molecule type" value="Genomic_DNA"/>
</dbReference>
<dbReference type="InterPro" id="IPR002110">
    <property type="entry name" value="Ankyrin_rpt"/>
</dbReference>
<dbReference type="Gene3D" id="1.25.40.20">
    <property type="entry name" value="Ankyrin repeat-containing domain"/>
    <property type="match status" value="1"/>
</dbReference>
<dbReference type="GO" id="GO:0044773">
    <property type="term" value="P:mitotic DNA damage checkpoint signaling"/>
    <property type="evidence" value="ECO:0007669"/>
    <property type="project" value="TreeGrafter"/>
</dbReference>
<dbReference type="InterPro" id="IPR011009">
    <property type="entry name" value="Kinase-like_dom_sf"/>
</dbReference>
<dbReference type="SMART" id="SM00220">
    <property type="entry name" value="S_TKc"/>
    <property type="match status" value="1"/>
</dbReference>
<reference evidence="2" key="1">
    <citation type="submission" date="2013-12" db="EMBL/GenBank/DDBJ databases">
        <title>The Genome Sequence of Aphanomyces astaci APO3.</title>
        <authorList>
            <consortium name="The Broad Institute Genomics Platform"/>
            <person name="Russ C."/>
            <person name="Tyler B."/>
            <person name="van West P."/>
            <person name="Dieguez-Uribeondo J."/>
            <person name="Young S.K."/>
            <person name="Zeng Q."/>
            <person name="Gargeya S."/>
            <person name="Fitzgerald M."/>
            <person name="Abouelleil A."/>
            <person name="Alvarado L."/>
            <person name="Chapman S.B."/>
            <person name="Gainer-Dewar J."/>
            <person name="Goldberg J."/>
            <person name="Griggs A."/>
            <person name="Gujja S."/>
            <person name="Hansen M."/>
            <person name="Howarth C."/>
            <person name="Imamovic A."/>
            <person name="Ireland A."/>
            <person name="Larimer J."/>
            <person name="McCowan C."/>
            <person name="Murphy C."/>
            <person name="Pearson M."/>
            <person name="Poon T.W."/>
            <person name="Priest M."/>
            <person name="Roberts A."/>
            <person name="Saif S."/>
            <person name="Shea T."/>
            <person name="Sykes S."/>
            <person name="Wortman J."/>
            <person name="Nusbaum C."/>
            <person name="Birren B."/>
        </authorList>
    </citation>
    <scope>NUCLEOTIDE SEQUENCE [LARGE SCALE GENOMIC DNA]</scope>
    <source>
        <strain evidence="2">APO3</strain>
    </source>
</reference>
<evidence type="ECO:0000259" key="1">
    <source>
        <dbReference type="PROSITE" id="PS50011"/>
    </source>
</evidence>
<proteinExistence type="predicted"/>
<dbReference type="SUPFAM" id="SSF56112">
    <property type="entry name" value="Protein kinase-like (PK-like)"/>
    <property type="match status" value="1"/>
</dbReference>
<feature type="domain" description="Protein kinase" evidence="1">
    <location>
        <begin position="423"/>
        <end position="768"/>
    </location>
</feature>
<keyword evidence="2" id="KW-0418">Kinase</keyword>
<keyword evidence="2" id="KW-0808">Transferase</keyword>
<dbReference type="SUPFAM" id="SSF48403">
    <property type="entry name" value="Ankyrin repeat"/>
    <property type="match status" value="1"/>
</dbReference>
<accession>W4GCS0</accession>
<evidence type="ECO:0000313" key="2">
    <source>
        <dbReference type="EMBL" id="ETV77051.1"/>
    </source>
</evidence>
<dbReference type="GO" id="GO:0005737">
    <property type="term" value="C:cytoplasm"/>
    <property type="evidence" value="ECO:0007669"/>
    <property type="project" value="TreeGrafter"/>
</dbReference>
<protein>
    <submittedName>
        <fullName evidence="2">Serine/threonine protein kinase</fullName>
    </submittedName>
</protein>
<dbReference type="Pfam" id="PF00069">
    <property type="entry name" value="Pkinase"/>
    <property type="match status" value="2"/>
</dbReference>
<dbReference type="Gene3D" id="1.10.510.10">
    <property type="entry name" value="Transferase(Phosphotransferase) domain 1"/>
    <property type="match status" value="1"/>
</dbReference>
<dbReference type="Pfam" id="PF12796">
    <property type="entry name" value="Ank_2"/>
    <property type="match status" value="1"/>
</dbReference>
<dbReference type="InterPro" id="IPR000719">
    <property type="entry name" value="Prot_kinase_dom"/>
</dbReference>
<dbReference type="PANTHER" id="PTHR44167:SF18">
    <property type="entry name" value="PROTEIN KINASE DOMAIN-CONTAINING PROTEIN"/>
    <property type="match status" value="1"/>
</dbReference>
<dbReference type="AlphaFoldDB" id="W4GCS0"/>
<organism evidence="2">
    <name type="scientific">Aphanomyces astaci</name>
    <name type="common">Crayfish plague agent</name>
    <dbReference type="NCBI Taxonomy" id="112090"/>
    <lineage>
        <taxon>Eukaryota</taxon>
        <taxon>Sar</taxon>
        <taxon>Stramenopiles</taxon>
        <taxon>Oomycota</taxon>
        <taxon>Saprolegniomycetes</taxon>
        <taxon>Saprolegniales</taxon>
        <taxon>Verrucalvaceae</taxon>
        <taxon>Aphanomyces</taxon>
    </lineage>
</organism>
<dbReference type="GO" id="GO:0004674">
    <property type="term" value="F:protein serine/threonine kinase activity"/>
    <property type="evidence" value="ECO:0007669"/>
    <property type="project" value="UniProtKB-KW"/>
</dbReference>
<dbReference type="GeneID" id="20810955"/>
<dbReference type="InterPro" id="IPR036770">
    <property type="entry name" value="Ankyrin_rpt-contain_sf"/>
</dbReference>
<dbReference type="SMART" id="SM00248">
    <property type="entry name" value="ANK"/>
    <property type="match status" value="2"/>
</dbReference>
<name>W4GCS0_APHAT</name>
<gene>
    <name evidence="2" type="ORF">H257_08959</name>
</gene>
<dbReference type="PANTHER" id="PTHR44167">
    <property type="entry name" value="OVARIAN-SPECIFIC SERINE/THREONINE-PROTEIN KINASE LOK-RELATED"/>
    <property type="match status" value="1"/>
</dbReference>